<reference evidence="1" key="1">
    <citation type="submission" date="2021-01" db="EMBL/GenBank/DDBJ databases">
        <authorList>
            <person name="Corre E."/>
            <person name="Pelletier E."/>
            <person name="Niang G."/>
            <person name="Scheremetjew M."/>
            <person name="Finn R."/>
            <person name="Kale V."/>
            <person name="Holt S."/>
            <person name="Cochrane G."/>
            <person name="Meng A."/>
            <person name="Brown T."/>
            <person name="Cohen L."/>
        </authorList>
    </citation>
    <scope>NUCLEOTIDE SEQUENCE</scope>
    <source>
        <strain evidence="1">CCAP 1951/1</strain>
    </source>
</reference>
<dbReference type="EMBL" id="HBGF01032529">
    <property type="protein sequence ID" value="CAD9129660.1"/>
    <property type="molecule type" value="Transcribed_RNA"/>
</dbReference>
<dbReference type="AlphaFoldDB" id="A0A7S1QB25"/>
<sequence>MASLQQELATAFAKAYADFARFTQPLVDPTRVDFEIVFSDDFRVPRAVEPRDPAHLAELPRVLHKRFYDSIWDVTDAAFDKWSSRLQQSPQELLKPTEEYTAAVTKLLDAAVGHLKQHARSSQLLRAP</sequence>
<proteinExistence type="predicted"/>
<accession>A0A7S1QB25</accession>
<organism evidence="1">
    <name type="scientific">Neobodo designis</name>
    <name type="common">Flagellated protozoan</name>
    <name type="synonym">Bodo designis</name>
    <dbReference type="NCBI Taxonomy" id="312471"/>
    <lineage>
        <taxon>Eukaryota</taxon>
        <taxon>Discoba</taxon>
        <taxon>Euglenozoa</taxon>
        <taxon>Kinetoplastea</taxon>
        <taxon>Metakinetoplastina</taxon>
        <taxon>Neobodonida</taxon>
        <taxon>Neobodo</taxon>
    </lineage>
</organism>
<evidence type="ECO:0000313" key="1">
    <source>
        <dbReference type="EMBL" id="CAD9129660.1"/>
    </source>
</evidence>
<gene>
    <name evidence="1" type="ORF">NDES1114_LOCUS21755</name>
</gene>
<protein>
    <submittedName>
        <fullName evidence="1">Uncharacterized protein</fullName>
    </submittedName>
</protein>
<name>A0A7S1QB25_NEODS</name>